<dbReference type="Pfam" id="PF01380">
    <property type="entry name" value="SIS"/>
    <property type="match status" value="2"/>
</dbReference>
<evidence type="ECO:0000259" key="10">
    <source>
        <dbReference type="PROSITE" id="PS51278"/>
    </source>
</evidence>
<dbReference type="GO" id="GO:0004360">
    <property type="term" value="F:glutamine-fructose-6-phosphate transaminase (isomerizing) activity"/>
    <property type="evidence" value="ECO:0007669"/>
    <property type="project" value="UniProtKB-EC"/>
</dbReference>
<dbReference type="InterPro" id="IPR035490">
    <property type="entry name" value="GlmS/FrlB_SIS"/>
</dbReference>
<dbReference type="Proteomes" id="UP000000311">
    <property type="component" value="Unassembled WGS sequence"/>
</dbReference>
<dbReference type="CDD" id="cd00714">
    <property type="entry name" value="GFAT"/>
    <property type="match status" value="1"/>
</dbReference>
<dbReference type="PANTHER" id="PTHR10937:SF0">
    <property type="entry name" value="GLUTAMINE--FRUCTOSE-6-PHOSPHATE TRANSAMINASE (ISOMERIZING)"/>
    <property type="match status" value="1"/>
</dbReference>
<gene>
    <name evidence="12" type="ORF">EAG_12078</name>
</gene>
<dbReference type="GO" id="GO:0097367">
    <property type="term" value="F:carbohydrate derivative binding"/>
    <property type="evidence" value="ECO:0007669"/>
    <property type="project" value="InterPro"/>
</dbReference>
<dbReference type="CDD" id="cd05009">
    <property type="entry name" value="SIS_GlmS_GlmD_2"/>
    <property type="match status" value="1"/>
</dbReference>
<dbReference type="Gene3D" id="3.60.20.10">
    <property type="entry name" value="Glutamine Phosphoribosylpyrophosphate, subunit 1, domain 1"/>
    <property type="match status" value="1"/>
</dbReference>
<feature type="domain" description="SIS" evidence="11">
    <location>
        <begin position="872"/>
        <end position="1011"/>
    </location>
</feature>
<dbReference type="EC" id="2.6.1.16" evidence="3"/>
<feature type="region of interest" description="Disordered" evidence="9">
    <location>
        <begin position="736"/>
        <end position="757"/>
    </location>
</feature>
<dbReference type="SUPFAM" id="SSF56235">
    <property type="entry name" value="N-terminal nucleophile aminohydrolases (Ntn hydrolases)"/>
    <property type="match status" value="1"/>
</dbReference>
<dbReference type="Gene3D" id="3.40.50.10490">
    <property type="entry name" value="Glucose-6-phosphate isomerase like protein, domain 1"/>
    <property type="match status" value="2"/>
</dbReference>
<keyword evidence="13" id="KW-1185">Reference proteome</keyword>
<dbReference type="NCBIfam" id="TIGR01135">
    <property type="entry name" value="glmS"/>
    <property type="match status" value="1"/>
</dbReference>
<dbReference type="OrthoDB" id="15235at2759"/>
<dbReference type="PROSITE" id="PS51464">
    <property type="entry name" value="SIS"/>
    <property type="match status" value="2"/>
</dbReference>
<comment type="pathway">
    <text evidence="2">Nucleotide-sugar biosynthesis; UDP-N-acetyl-alpha-D-glucosamine biosynthesis; alpha-D-glucosamine 6-phosphate from D-fructose 6-phosphate: step 1/1.</text>
</comment>
<dbReference type="InterPro" id="IPR001347">
    <property type="entry name" value="SIS_dom"/>
</dbReference>
<feature type="domain" description="SIS" evidence="11">
    <location>
        <begin position="1043"/>
        <end position="1184"/>
    </location>
</feature>
<dbReference type="GO" id="GO:0006487">
    <property type="term" value="P:protein N-linked glycosylation"/>
    <property type="evidence" value="ECO:0007669"/>
    <property type="project" value="TreeGrafter"/>
</dbReference>
<accession>E2AQI6</accession>
<dbReference type="InParanoid" id="E2AQI6"/>
<dbReference type="EMBL" id="GL441773">
    <property type="protein sequence ID" value="EFN64295.1"/>
    <property type="molecule type" value="Genomic_DNA"/>
</dbReference>
<evidence type="ECO:0000256" key="1">
    <source>
        <dbReference type="ARBA" id="ARBA00001031"/>
    </source>
</evidence>
<dbReference type="CDD" id="cd05008">
    <property type="entry name" value="SIS_GlmS_GlmD_1"/>
    <property type="match status" value="1"/>
</dbReference>
<keyword evidence="5 12" id="KW-0808">Transferase</keyword>
<dbReference type="GO" id="GO:0006048">
    <property type="term" value="P:UDP-N-acetylglucosamine biosynthetic process"/>
    <property type="evidence" value="ECO:0007669"/>
    <property type="project" value="UniProtKB-UniPathway"/>
</dbReference>
<evidence type="ECO:0000256" key="8">
    <source>
        <dbReference type="SAM" id="Coils"/>
    </source>
</evidence>
<evidence type="ECO:0000256" key="6">
    <source>
        <dbReference type="ARBA" id="ARBA00022737"/>
    </source>
</evidence>
<evidence type="ECO:0000256" key="7">
    <source>
        <dbReference type="ARBA" id="ARBA00022962"/>
    </source>
</evidence>
<evidence type="ECO:0000313" key="13">
    <source>
        <dbReference type="Proteomes" id="UP000000311"/>
    </source>
</evidence>
<dbReference type="STRING" id="104421.E2AQI6"/>
<dbReference type="GO" id="GO:0006002">
    <property type="term" value="P:fructose 6-phosphate metabolic process"/>
    <property type="evidence" value="ECO:0007669"/>
    <property type="project" value="TreeGrafter"/>
</dbReference>
<dbReference type="PROSITE" id="PS51278">
    <property type="entry name" value="GATASE_TYPE_2"/>
    <property type="match status" value="1"/>
</dbReference>
<feature type="domain" description="Glutamine amidotransferase type-2" evidence="10">
    <location>
        <begin position="520"/>
        <end position="800"/>
    </location>
</feature>
<dbReference type="InterPro" id="IPR029055">
    <property type="entry name" value="Ntn_hydrolases_N"/>
</dbReference>
<name>E2AQI6_CAMFO</name>
<keyword evidence="6" id="KW-0677">Repeat</keyword>
<dbReference type="InterPro" id="IPR046348">
    <property type="entry name" value="SIS_dom_sf"/>
</dbReference>
<protein>
    <recommendedName>
        <fullName evidence="3">glutamine--fructose-6-phosphate transaminase (isomerizing)</fullName>
        <ecNumber evidence="3">2.6.1.16</ecNumber>
    </recommendedName>
</protein>
<keyword evidence="4 12" id="KW-0032">Aminotransferase</keyword>
<feature type="region of interest" description="Disordered" evidence="9">
    <location>
        <begin position="1"/>
        <end position="26"/>
    </location>
</feature>
<feature type="compositionally biased region" description="Basic and acidic residues" evidence="9">
    <location>
        <begin position="1"/>
        <end position="13"/>
    </location>
</feature>
<evidence type="ECO:0000259" key="11">
    <source>
        <dbReference type="PROSITE" id="PS51464"/>
    </source>
</evidence>
<reference evidence="12 13" key="1">
    <citation type="journal article" date="2010" name="Science">
        <title>Genomic comparison of the ants Camponotus floridanus and Harpegnathos saltator.</title>
        <authorList>
            <person name="Bonasio R."/>
            <person name="Zhang G."/>
            <person name="Ye C."/>
            <person name="Mutti N.S."/>
            <person name="Fang X."/>
            <person name="Qin N."/>
            <person name="Donahue G."/>
            <person name="Yang P."/>
            <person name="Li Q."/>
            <person name="Li C."/>
            <person name="Zhang P."/>
            <person name="Huang Z."/>
            <person name="Berger S.L."/>
            <person name="Reinberg D."/>
            <person name="Wang J."/>
            <person name="Liebig J."/>
        </authorList>
    </citation>
    <scope>NUCLEOTIDE SEQUENCE [LARGE SCALE GENOMIC DNA]</scope>
    <source>
        <strain evidence="13">C129</strain>
    </source>
</reference>
<feature type="coiled-coil region" evidence="8">
    <location>
        <begin position="315"/>
        <end position="346"/>
    </location>
</feature>
<dbReference type="InterPro" id="IPR005855">
    <property type="entry name" value="GFAT"/>
</dbReference>
<dbReference type="InterPro" id="IPR017932">
    <property type="entry name" value="GATase_2_dom"/>
</dbReference>
<dbReference type="Pfam" id="PF13522">
    <property type="entry name" value="GATase_6"/>
    <property type="match status" value="1"/>
</dbReference>
<dbReference type="SUPFAM" id="SSF53697">
    <property type="entry name" value="SIS domain"/>
    <property type="match status" value="1"/>
</dbReference>
<dbReference type="UniPathway" id="UPA00113">
    <property type="reaction ID" value="UER00528"/>
</dbReference>
<feature type="coiled-coil region" evidence="8">
    <location>
        <begin position="44"/>
        <end position="78"/>
    </location>
</feature>
<dbReference type="InterPro" id="IPR035466">
    <property type="entry name" value="GlmS/AgaS_SIS"/>
</dbReference>
<evidence type="ECO:0000313" key="12">
    <source>
        <dbReference type="EMBL" id="EFN64295.1"/>
    </source>
</evidence>
<evidence type="ECO:0000256" key="4">
    <source>
        <dbReference type="ARBA" id="ARBA00022576"/>
    </source>
</evidence>
<comment type="catalytic activity">
    <reaction evidence="1">
        <text>D-fructose 6-phosphate + L-glutamine = D-glucosamine 6-phosphate + L-glutamate</text>
        <dbReference type="Rhea" id="RHEA:13237"/>
        <dbReference type="ChEBI" id="CHEBI:29985"/>
        <dbReference type="ChEBI" id="CHEBI:58359"/>
        <dbReference type="ChEBI" id="CHEBI:58725"/>
        <dbReference type="ChEBI" id="CHEBI:61527"/>
        <dbReference type="EC" id="2.6.1.16"/>
    </reaction>
</comment>
<dbReference type="InterPro" id="IPR047084">
    <property type="entry name" value="GFAT_N"/>
</dbReference>
<evidence type="ECO:0000256" key="9">
    <source>
        <dbReference type="SAM" id="MobiDB-lite"/>
    </source>
</evidence>
<sequence>MNHLKGEKTERCHGLLLGDPKSDTPSMDIQNMDMNYKVKVHECSQRVDANLIRLSDDLEDLRTQVRDAKWNVEDIIRRLQLLRSQTEEDTNRKVTDKWDEEQDSYRSYKNQLLTAIRKEVNASKSKNAEACYNEAIKGIQDSEDAANGAAKTCIDEASNSIEKNLGFLDNLISTGNELSSELDGIFLDCHDSDESKKRSCIVSELADIKNDIKTLNNDANSAEITVVHVSDNVILQATNCLKKAYSFIYSAGITIKNRLSQCIEQNEVTESLTTTTKAPIKSTTANVHSKPNNQQLISKISNYIVEPSGIFVNDLNNLRLQVQNAINNVEDIIQQFKRVRTEIEEDTYRTVLQKWWDQMDNFKDYVNLVVVSMQREVNTAKMQGKDAQYCYDANFCAITEHSNIAYEAATKCEDSATNSTKKNLEFVSSYISFGETLITELNDLFLNCHDSDNTKMQACILTELGTINNDVKNFKENVKYLRTIASPISDSVILQAKKCLKNAYLWAQIETKNAMSSNSRWIFAYLNYLTPKSRKEILELLVVGLKRLEYRGYDSAGVALDSADGKDMSIIKKQGKVKALEEEIFCRTNLDFESQIQSHVGIAHTRWATHGVPSEVNAHPQRSDSEHTFVVVHNGIVTNYKEVKTLLQQRGYVFESDTDTEVIAKLIHHLWVQHPTYSFRELVEQVVQQLEGAFALCFKSKYFPDECVATRRGSPLLVGIKTKTRLATDHVPILYGKDHRPHGRNPELPIMPRSESTSEFQPLEDKEVEYFFASDASAIIEHTNRVIFLEDDDVAAVREGALSIHRLRRCMDDPHAREITTLKMEIQQIMKGNYDYFMQKEIFEQSESVVNTMRGRLNFQDNSVTLGGIKDYIPEIKRCRRLMLIGCGTSYHSAIATRQLLEELTELPVMVELASDFLDRNTPVFRDDVCFFISQSGETADTLMALRYCKSRGALIVGITNTVGSSICRESHCGVHINAGPEIGVASTKAYTSQFISLVMFALVMSEDRISLRARRLQIIEGLKNLDNLIREVLKLDDKVKELAKSLFQHKSLLIMGRGYNFATCMEGALKVKELTYMHSEGIMAGELKHGPLALVDDSMPVIMIVMRDPVYMKCMNALQQVTARDGKPIVVCEEGDEETKAFADRALEIPKTVDCLQGILTVIPMQLLSFHIAVLRGCNVDCPRNLAKSVTVE</sequence>
<keyword evidence="7" id="KW-0315">Glutamine amidotransferase</keyword>
<dbReference type="FunFam" id="3.40.50.10490:FF:000001">
    <property type="entry name" value="Glutamine--fructose-6-phosphate aminotransferase [isomerizing]"/>
    <property type="match status" value="1"/>
</dbReference>
<organism evidence="13">
    <name type="scientific">Camponotus floridanus</name>
    <name type="common">Florida carpenter ant</name>
    <dbReference type="NCBI Taxonomy" id="104421"/>
    <lineage>
        <taxon>Eukaryota</taxon>
        <taxon>Metazoa</taxon>
        <taxon>Ecdysozoa</taxon>
        <taxon>Arthropoda</taxon>
        <taxon>Hexapoda</taxon>
        <taxon>Insecta</taxon>
        <taxon>Pterygota</taxon>
        <taxon>Neoptera</taxon>
        <taxon>Endopterygota</taxon>
        <taxon>Hymenoptera</taxon>
        <taxon>Apocrita</taxon>
        <taxon>Aculeata</taxon>
        <taxon>Formicoidea</taxon>
        <taxon>Formicidae</taxon>
        <taxon>Formicinae</taxon>
        <taxon>Camponotus</taxon>
    </lineage>
</organism>
<evidence type="ECO:0000256" key="5">
    <source>
        <dbReference type="ARBA" id="ARBA00022679"/>
    </source>
</evidence>
<keyword evidence="8" id="KW-0175">Coiled coil</keyword>
<dbReference type="NCBIfam" id="NF001484">
    <property type="entry name" value="PRK00331.1"/>
    <property type="match status" value="1"/>
</dbReference>
<proteinExistence type="predicted"/>
<dbReference type="AlphaFoldDB" id="E2AQI6"/>
<dbReference type="PANTHER" id="PTHR10937">
    <property type="entry name" value="GLUCOSAMINE--FRUCTOSE-6-PHOSPHATE AMINOTRANSFERASE, ISOMERIZING"/>
    <property type="match status" value="1"/>
</dbReference>
<dbReference type="FunCoup" id="E2AQI6">
    <property type="interactions" value="209"/>
</dbReference>
<evidence type="ECO:0000256" key="2">
    <source>
        <dbReference type="ARBA" id="ARBA00004775"/>
    </source>
</evidence>
<evidence type="ECO:0000256" key="3">
    <source>
        <dbReference type="ARBA" id="ARBA00012916"/>
    </source>
</evidence>